<gene>
    <name evidence="1" type="ORF">X798_06414</name>
</gene>
<dbReference type="PANTHER" id="PTHR31640">
    <property type="entry name" value="TRANSMEMBRANE PROTEIN KIAA1109"/>
    <property type="match status" value="1"/>
</dbReference>
<dbReference type="PANTHER" id="PTHR31640:SF1">
    <property type="entry name" value="BRIDGE-LIKE LIPID TRANSFER PROTEIN FAMILY MEMBER 1"/>
    <property type="match status" value="1"/>
</dbReference>
<evidence type="ECO:0000313" key="1">
    <source>
        <dbReference type="EMBL" id="OZC06592.1"/>
    </source>
</evidence>
<sequence length="244" mass="28586">MDITLTMNGRTTINLWFMPEDESKTVAVIIKNGFSIRMENPLVITEEGYKMITRFNMKDVQFLPTSGFRKLISFEELTLESNMYIPKQYGEIEKYEILININRPTTWCVWDHVVFSQDFINELSAYYTEDLAQFVPQIWNFRIEFVHAEFIFVTNDKNWVDISNPLNNFLIALVTEQLEINCNMDKTDFCPQVRHYKGEMIASKAISIKFHVPKRSTLSPVVHTLYDNSFYSSIYQPIAINIDG</sequence>
<dbReference type="GO" id="GO:0098793">
    <property type="term" value="C:presynapse"/>
    <property type="evidence" value="ECO:0007669"/>
    <property type="project" value="GOC"/>
</dbReference>
<protein>
    <submittedName>
        <fullName evidence="1">Uncharacterized protein</fullName>
    </submittedName>
</protein>
<reference evidence="1 2" key="1">
    <citation type="submission" date="2015-12" db="EMBL/GenBank/DDBJ databases">
        <title>Draft genome of the nematode, Onchocerca flexuosa.</title>
        <authorList>
            <person name="Mitreva M."/>
        </authorList>
    </citation>
    <scope>NUCLEOTIDE SEQUENCE [LARGE SCALE GENOMIC DNA]</scope>
    <source>
        <strain evidence="1">Red Deer</strain>
    </source>
</reference>
<dbReference type="EMBL" id="KZ270085">
    <property type="protein sequence ID" value="OZC06592.1"/>
    <property type="molecule type" value="Genomic_DNA"/>
</dbReference>
<organism evidence="1 2">
    <name type="scientific">Onchocerca flexuosa</name>
    <dbReference type="NCBI Taxonomy" id="387005"/>
    <lineage>
        <taxon>Eukaryota</taxon>
        <taxon>Metazoa</taxon>
        <taxon>Ecdysozoa</taxon>
        <taxon>Nematoda</taxon>
        <taxon>Chromadorea</taxon>
        <taxon>Rhabditida</taxon>
        <taxon>Spirurina</taxon>
        <taxon>Spiruromorpha</taxon>
        <taxon>Filarioidea</taxon>
        <taxon>Onchocercidae</taxon>
        <taxon>Onchocerca</taxon>
    </lineage>
</organism>
<keyword evidence="2" id="KW-1185">Reference proteome</keyword>
<name>A0A238BMW2_9BILA</name>
<dbReference type="OrthoDB" id="5840594at2759"/>
<feature type="non-terminal residue" evidence="1">
    <location>
        <position position="244"/>
    </location>
</feature>
<dbReference type="AlphaFoldDB" id="A0A238BMW2"/>
<accession>A0A238BMW2</accession>
<dbReference type="GO" id="GO:0048488">
    <property type="term" value="P:synaptic vesicle endocytosis"/>
    <property type="evidence" value="ECO:0007669"/>
    <property type="project" value="TreeGrafter"/>
</dbReference>
<dbReference type="Proteomes" id="UP000242913">
    <property type="component" value="Unassembled WGS sequence"/>
</dbReference>
<evidence type="ECO:0000313" key="2">
    <source>
        <dbReference type="Proteomes" id="UP000242913"/>
    </source>
</evidence>
<proteinExistence type="predicted"/>
<dbReference type="InterPro" id="IPR033616">
    <property type="entry name" value="BLTP1"/>
</dbReference>